<dbReference type="EMBL" id="JAGGMR010000001">
    <property type="protein sequence ID" value="MBP2193922.1"/>
    <property type="molecule type" value="Genomic_DNA"/>
</dbReference>
<keyword evidence="2" id="KW-0472">Membrane</keyword>
<dbReference type="Proteomes" id="UP001519325">
    <property type="component" value="Unassembled WGS sequence"/>
</dbReference>
<keyword evidence="4" id="KW-1185">Reference proteome</keyword>
<keyword evidence="2" id="KW-0812">Transmembrane</keyword>
<evidence type="ECO:0008006" key="5">
    <source>
        <dbReference type="Google" id="ProtNLM"/>
    </source>
</evidence>
<gene>
    <name evidence="3" type="ORF">BJ987_006823</name>
</gene>
<sequence>MSDFTQFAPATMVLGARKDWRARGFALGSMVLLSSGAMLGAAPFAHAQVSEEINQQIDARYSDFGGAGSFCGQPTGAASEVAGGAMRAYQGCNIYYSADTGAKVMYGDILAKYQAMGGPEGSLGFPTNDESGTGDSVGRFNNFAKEGGAAIYWSPQNGSHVVEGRVLDAWRASGGVAGPFGYPTADMTDVNGVMTGMFAGPAGTEIQWSEANGTTTVPADLAATLPGFKAEAPNMQAPAVPPAPPAPNMPNPAPDVAAPTVDTDTSSSSGINRWWGVPIGLAITAVVGALLGLMGRRPATNTRVDHPVATRPVAPRTTTTTRAPEPPRYTAPRTEFKGPNAPNVPRTQPWTTTRPAYEAPKPPTPPRMVEREQDAPMTTGRHGFVDDKAADVGMSVTYENNAVGANQRSREDKSDSDPKH</sequence>
<protein>
    <recommendedName>
        <fullName evidence="5">LGFP repeat-containing protein</fullName>
    </recommendedName>
</protein>
<comment type="caution">
    <text evidence="3">The sequence shown here is derived from an EMBL/GenBank/DDBJ whole genome shotgun (WGS) entry which is preliminary data.</text>
</comment>
<dbReference type="RefSeq" id="WP_209897117.1">
    <property type="nucleotide sequence ID" value="NZ_JAGGMR010000001.1"/>
</dbReference>
<dbReference type="Pfam" id="PF08310">
    <property type="entry name" value="LGFP"/>
    <property type="match status" value="2"/>
</dbReference>
<feature type="region of interest" description="Disordered" evidence="1">
    <location>
        <begin position="398"/>
        <end position="420"/>
    </location>
</feature>
<reference evidence="3 4" key="1">
    <citation type="submission" date="2021-03" db="EMBL/GenBank/DDBJ databases">
        <title>Sequencing the genomes of 1000 actinobacteria strains.</title>
        <authorList>
            <person name="Klenk H.-P."/>
        </authorList>
    </citation>
    <scope>NUCLEOTIDE SEQUENCE [LARGE SCALE GENOMIC DNA]</scope>
    <source>
        <strain evidence="3 4">DSM 45516</strain>
    </source>
</reference>
<feature type="transmembrane region" description="Helical" evidence="2">
    <location>
        <begin position="274"/>
        <end position="293"/>
    </location>
</feature>
<keyword evidence="2" id="KW-1133">Transmembrane helix</keyword>
<evidence type="ECO:0000313" key="4">
    <source>
        <dbReference type="Proteomes" id="UP001519325"/>
    </source>
</evidence>
<proteinExistence type="predicted"/>
<evidence type="ECO:0000313" key="3">
    <source>
        <dbReference type="EMBL" id="MBP2193922.1"/>
    </source>
</evidence>
<accession>A0ABS4QQG1</accession>
<organism evidence="3 4">
    <name type="scientific">Nocardia goodfellowii</name>
    <dbReference type="NCBI Taxonomy" id="882446"/>
    <lineage>
        <taxon>Bacteria</taxon>
        <taxon>Bacillati</taxon>
        <taxon>Actinomycetota</taxon>
        <taxon>Actinomycetes</taxon>
        <taxon>Mycobacteriales</taxon>
        <taxon>Nocardiaceae</taxon>
        <taxon>Nocardia</taxon>
    </lineage>
</organism>
<feature type="compositionally biased region" description="Polar residues" evidence="1">
    <location>
        <begin position="345"/>
        <end position="354"/>
    </location>
</feature>
<evidence type="ECO:0000256" key="1">
    <source>
        <dbReference type="SAM" id="MobiDB-lite"/>
    </source>
</evidence>
<evidence type="ECO:0000256" key="2">
    <source>
        <dbReference type="SAM" id="Phobius"/>
    </source>
</evidence>
<dbReference type="InterPro" id="IPR013207">
    <property type="entry name" value="LGFP"/>
</dbReference>
<name>A0ABS4QQG1_9NOCA</name>
<feature type="region of interest" description="Disordered" evidence="1">
    <location>
        <begin position="312"/>
        <end position="370"/>
    </location>
</feature>
<feature type="compositionally biased region" description="Polar residues" evidence="1">
    <location>
        <begin position="398"/>
        <end position="407"/>
    </location>
</feature>
<feature type="compositionally biased region" description="Basic and acidic residues" evidence="1">
    <location>
        <begin position="408"/>
        <end position="420"/>
    </location>
</feature>
<feature type="compositionally biased region" description="Low complexity" evidence="1">
    <location>
        <begin position="312"/>
        <end position="323"/>
    </location>
</feature>